<keyword evidence="1" id="KW-0812">Transmembrane</keyword>
<name>A0ABX0LRL5_9BURK</name>
<keyword evidence="1" id="KW-1133">Transmembrane helix</keyword>
<feature type="transmembrane region" description="Helical" evidence="1">
    <location>
        <begin position="12"/>
        <end position="33"/>
    </location>
</feature>
<evidence type="ECO:0008006" key="4">
    <source>
        <dbReference type="Google" id="ProtNLM"/>
    </source>
</evidence>
<feature type="transmembrane region" description="Helical" evidence="1">
    <location>
        <begin position="45"/>
        <end position="67"/>
    </location>
</feature>
<keyword evidence="1" id="KW-0472">Membrane</keyword>
<keyword evidence="3" id="KW-1185">Reference proteome</keyword>
<evidence type="ECO:0000313" key="3">
    <source>
        <dbReference type="Proteomes" id="UP000785613"/>
    </source>
</evidence>
<protein>
    <recommendedName>
        <fullName evidence="4">Bacterial Pleckstrin homology domain-containing protein</fullName>
    </recommendedName>
</protein>
<dbReference type="RefSeq" id="WP_167230784.1">
    <property type="nucleotide sequence ID" value="NZ_VUYU01000029.1"/>
</dbReference>
<evidence type="ECO:0000313" key="2">
    <source>
        <dbReference type="EMBL" id="NHZ37498.1"/>
    </source>
</evidence>
<evidence type="ECO:0000256" key="1">
    <source>
        <dbReference type="SAM" id="Phobius"/>
    </source>
</evidence>
<sequence length="189" mass="20156">MMKTDIPTSNKQVFLIGMLIAVPLLLATFFYYLTPHQKAPDAMETGLVGGILVASGLFALVLCASILMRHSVELGADVIVVRHAFYTFRLARADIRAPAIERLPDVRSLGITTKRNGIAGFGFYSGWFNASKGERVFMAVSGVPLVVLRFTGHPKCSVLAMSSSGSLEADLATWLAQGSAALARGGLPA</sequence>
<dbReference type="EMBL" id="VUYU01000029">
    <property type="protein sequence ID" value="NHZ37498.1"/>
    <property type="molecule type" value="Genomic_DNA"/>
</dbReference>
<accession>A0ABX0LRL5</accession>
<reference evidence="2 3" key="1">
    <citation type="submission" date="2019-09" db="EMBL/GenBank/DDBJ databases">
        <title>Taxonomy of Antarctic Massilia spp.: description of Massilia rubra sp. nov., Massilia aquatica sp. nov., Massilia mucilaginosa sp. nov., Massilia frigida sp. nov. isolated from streams, lakes and regoliths.</title>
        <authorList>
            <person name="Holochova P."/>
            <person name="Sedlacek I."/>
            <person name="Kralova S."/>
            <person name="Maslanova I."/>
            <person name="Busse H.-J."/>
            <person name="Stankova E."/>
            <person name="Vrbovska V."/>
            <person name="Kovarovic V."/>
            <person name="Bartak M."/>
            <person name="Svec P."/>
            <person name="Pantucek R."/>
        </authorList>
    </citation>
    <scope>NUCLEOTIDE SEQUENCE [LARGE SCALE GENOMIC DNA]</scope>
    <source>
        <strain evidence="2 3">CCM 8692</strain>
    </source>
</reference>
<gene>
    <name evidence="2" type="ORF">F0185_28450</name>
</gene>
<organism evidence="2 3">
    <name type="scientific">Massilia rubra</name>
    <dbReference type="NCBI Taxonomy" id="2607910"/>
    <lineage>
        <taxon>Bacteria</taxon>
        <taxon>Pseudomonadati</taxon>
        <taxon>Pseudomonadota</taxon>
        <taxon>Betaproteobacteria</taxon>
        <taxon>Burkholderiales</taxon>
        <taxon>Oxalobacteraceae</taxon>
        <taxon>Telluria group</taxon>
        <taxon>Massilia</taxon>
    </lineage>
</organism>
<proteinExistence type="predicted"/>
<dbReference type="Proteomes" id="UP000785613">
    <property type="component" value="Unassembled WGS sequence"/>
</dbReference>
<comment type="caution">
    <text evidence="2">The sequence shown here is derived from an EMBL/GenBank/DDBJ whole genome shotgun (WGS) entry which is preliminary data.</text>
</comment>